<accession>A0A9W9WCD2</accession>
<feature type="region of interest" description="Disordered" evidence="2">
    <location>
        <begin position="1"/>
        <end position="21"/>
    </location>
</feature>
<dbReference type="Proteomes" id="UP001147747">
    <property type="component" value="Unassembled WGS sequence"/>
</dbReference>
<dbReference type="GO" id="GO:0005739">
    <property type="term" value="C:mitochondrion"/>
    <property type="evidence" value="ECO:0007669"/>
    <property type="project" value="UniProtKB-SubCell"/>
</dbReference>
<comment type="subcellular location">
    <subcellularLocation>
        <location evidence="1">Mitochondrion</location>
    </subcellularLocation>
</comment>
<dbReference type="InterPro" id="IPR042184">
    <property type="entry name" value="YqeY/Aim41_N"/>
</dbReference>
<evidence type="ECO:0000313" key="3">
    <source>
        <dbReference type="EMBL" id="KAJ5414643.1"/>
    </source>
</evidence>
<dbReference type="InterPro" id="IPR003789">
    <property type="entry name" value="Asn/Gln_tRNA_amidoTrase-B-like"/>
</dbReference>
<reference evidence="3" key="2">
    <citation type="journal article" date="2023" name="IMA Fungus">
        <title>Comparative genomic study of the Penicillium genus elucidates a diverse pangenome and 15 lateral gene transfer events.</title>
        <authorList>
            <person name="Petersen C."/>
            <person name="Sorensen T."/>
            <person name="Nielsen M.R."/>
            <person name="Sondergaard T.E."/>
            <person name="Sorensen J.L."/>
            <person name="Fitzpatrick D.A."/>
            <person name="Frisvad J.C."/>
            <person name="Nielsen K.L."/>
        </authorList>
    </citation>
    <scope>NUCLEOTIDE SEQUENCE</scope>
    <source>
        <strain evidence="3">IBT 29677</strain>
    </source>
</reference>
<dbReference type="PANTHER" id="PTHR28055:SF1">
    <property type="entry name" value="ALTERED INHERITANCE OF MITOCHONDRIA PROTEIN 41, MITOCHONDRIAL"/>
    <property type="match status" value="1"/>
</dbReference>
<organism evidence="3 4">
    <name type="scientific">Penicillium cosmopolitanum</name>
    <dbReference type="NCBI Taxonomy" id="1131564"/>
    <lineage>
        <taxon>Eukaryota</taxon>
        <taxon>Fungi</taxon>
        <taxon>Dikarya</taxon>
        <taxon>Ascomycota</taxon>
        <taxon>Pezizomycotina</taxon>
        <taxon>Eurotiomycetes</taxon>
        <taxon>Eurotiomycetidae</taxon>
        <taxon>Eurotiales</taxon>
        <taxon>Aspergillaceae</taxon>
        <taxon>Penicillium</taxon>
    </lineage>
</organism>
<protein>
    <recommendedName>
        <fullName evidence="1">Altered inheritance of mitochondria protein 41</fullName>
    </recommendedName>
</protein>
<name>A0A9W9WCD2_9EURO</name>
<dbReference type="AlphaFoldDB" id="A0A9W9WCD2"/>
<feature type="compositionally biased region" description="Polar residues" evidence="2">
    <location>
        <begin position="1"/>
        <end position="12"/>
    </location>
</feature>
<keyword evidence="1" id="KW-0496">Mitochondrion</keyword>
<sequence length="151" mass="16641">MRFVRWNSTASPATPPLMTQCPPRRHLRIQQQPKDLFPIQTDIQLLSLLQKRANASKEAAQEFAAAERPDLKEKEDAQVAVLEEYASQVETLSAEEMQAIVTKEIAAIKEAGTKLNKGLILKALFAPNGPLDGKPVNRNEVAKLVNEAVSA</sequence>
<proteinExistence type="inferred from homology"/>
<dbReference type="EMBL" id="JAPZBU010000003">
    <property type="protein sequence ID" value="KAJ5414643.1"/>
    <property type="molecule type" value="Genomic_DNA"/>
</dbReference>
<dbReference type="InterPro" id="IPR019004">
    <property type="entry name" value="YqeY/Aim41"/>
</dbReference>
<keyword evidence="4" id="KW-1185">Reference proteome</keyword>
<dbReference type="Gene3D" id="1.10.1510.10">
    <property type="entry name" value="Uncharacterised protein YqeY/AIM41 PF09424, N-terminal domain"/>
    <property type="match status" value="1"/>
</dbReference>
<dbReference type="Pfam" id="PF09424">
    <property type="entry name" value="YqeY"/>
    <property type="match status" value="1"/>
</dbReference>
<evidence type="ECO:0000256" key="1">
    <source>
        <dbReference type="RuleBase" id="RU365099"/>
    </source>
</evidence>
<comment type="caution">
    <text evidence="3">The sequence shown here is derived from an EMBL/GenBank/DDBJ whole genome shotgun (WGS) entry which is preliminary data.</text>
</comment>
<comment type="similarity">
    <text evidence="1">Belongs to the AIM41 family.</text>
</comment>
<dbReference type="GO" id="GO:0016884">
    <property type="term" value="F:carbon-nitrogen ligase activity, with glutamine as amido-N-donor"/>
    <property type="evidence" value="ECO:0007669"/>
    <property type="project" value="UniProtKB-UniRule"/>
</dbReference>
<dbReference type="SUPFAM" id="SSF89095">
    <property type="entry name" value="GatB/YqeY motif"/>
    <property type="match status" value="1"/>
</dbReference>
<dbReference type="PANTHER" id="PTHR28055">
    <property type="entry name" value="ALTERED INHERITANCE OF MITOCHONDRIA PROTEIN 41, MITOCHONDRIAL"/>
    <property type="match status" value="1"/>
</dbReference>
<evidence type="ECO:0000313" key="4">
    <source>
        <dbReference type="Proteomes" id="UP001147747"/>
    </source>
</evidence>
<evidence type="ECO:0000256" key="2">
    <source>
        <dbReference type="SAM" id="MobiDB-lite"/>
    </source>
</evidence>
<reference evidence="3" key="1">
    <citation type="submission" date="2022-12" db="EMBL/GenBank/DDBJ databases">
        <authorList>
            <person name="Petersen C."/>
        </authorList>
    </citation>
    <scope>NUCLEOTIDE SEQUENCE</scope>
    <source>
        <strain evidence="3">IBT 29677</strain>
    </source>
</reference>
<gene>
    <name evidence="1" type="primary">AIM41</name>
    <name evidence="3" type="ORF">N7509_001270</name>
</gene>
<dbReference type="OrthoDB" id="538640at2759"/>